<evidence type="ECO:0000256" key="1">
    <source>
        <dbReference type="SAM" id="MobiDB-lite"/>
    </source>
</evidence>
<feature type="signal peptide" evidence="2">
    <location>
        <begin position="1"/>
        <end position="18"/>
    </location>
</feature>
<dbReference type="OrthoDB" id="1142841at2"/>
<evidence type="ECO:0008006" key="5">
    <source>
        <dbReference type="Google" id="ProtNLM"/>
    </source>
</evidence>
<dbReference type="RefSeq" id="WP_073584262.1">
    <property type="nucleotide sequence ID" value="NZ_CBCSEA010000007.1"/>
</dbReference>
<gene>
    <name evidence="3" type="ORF">SAMN05443547_2145</name>
</gene>
<feature type="chain" id="PRO_5012432754" description="MORN repeat-containing protein" evidence="2">
    <location>
        <begin position="19"/>
        <end position="424"/>
    </location>
</feature>
<dbReference type="Proteomes" id="UP000184611">
    <property type="component" value="Unassembled WGS sequence"/>
</dbReference>
<dbReference type="EMBL" id="FRYK01000004">
    <property type="protein sequence ID" value="SHO73772.1"/>
    <property type="molecule type" value="Genomic_DNA"/>
</dbReference>
<dbReference type="AlphaFoldDB" id="A0A1M7ZY35"/>
<organism evidence="3 4">
    <name type="scientific">Flavobacterium cucumis</name>
    <dbReference type="NCBI Taxonomy" id="416016"/>
    <lineage>
        <taxon>Bacteria</taxon>
        <taxon>Pseudomonadati</taxon>
        <taxon>Bacteroidota</taxon>
        <taxon>Flavobacteriia</taxon>
        <taxon>Flavobacteriales</taxon>
        <taxon>Flavobacteriaceae</taxon>
        <taxon>Flavobacterium</taxon>
    </lineage>
</organism>
<name>A0A1M7ZY35_9FLAO</name>
<sequence length="424" mass="47180">MKKLILIFALVFSFNSNAQSFSDGVYNTNYGTINLTFEQGFEYPNGGIVYGDYKGIGTITGSTANVGKEIVGNFHNGAAEGKFIFFSPSGKQHFFDSGITSFNGNWGYGTDNKYSTNPDYIWKVTSKAGGKDAVKNVTNVWSGKWNTTQGYIILQQVGNKITGKYHDVGNIDATYNPSTKKLTGTFTNNGKKGYLEYSFEGNSFKGKWGWTTALSGGNWDGTKHVKNNKVITSSSTSTSNNQNSTTIQQGLTSDANSSNNPKKITVKLLHIFQGNGVFNRFPDLYGIVSVDIIKVTQNSSESVRSFGNKSKYLLNSTEDYAFRYGGNDGSAVPNSPQYTREYNISSQDWNDRNVKFEIRITHHIKGKINGPNQDYEKYTEVFDLKTIPVDGSNNIWVGYNYKNGNYVDYGLEFDKSRVLFKIIK</sequence>
<feature type="compositionally biased region" description="Low complexity" evidence="1">
    <location>
        <begin position="232"/>
        <end position="249"/>
    </location>
</feature>
<evidence type="ECO:0000313" key="3">
    <source>
        <dbReference type="EMBL" id="SHO73772.1"/>
    </source>
</evidence>
<keyword evidence="2" id="KW-0732">Signal</keyword>
<feature type="region of interest" description="Disordered" evidence="1">
    <location>
        <begin position="232"/>
        <end position="258"/>
    </location>
</feature>
<evidence type="ECO:0000313" key="4">
    <source>
        <dbReference type="Proteomes" id="UP000184611"/>
    </source>
</evidence>
<protein>
    <recommendedName>
        <fullName evidence="5">MORN repeat-containing protein</fullName>
    </recommendedName>
</protein>
<dbReference type="STRING" id="416016.SAMN05443547_2145"/>
<reference evidence="4" key="1">
    <citation type="submission" date="2016-12" db="EMBL/GenBank/DDBJ databases">
        <authorList>
            <person name="Varghese N."/>
            <person name="Submissions S."/>
        </authorList>
    </citation>
    <scope>NUCLEOTIDE SEQUENCE [LARGE SCALE GENOMIC DNA]</scope>
    <source>
        <strain evidence="4">DSM 18830</strain>
    </source>
</reference>
<accession>A0A1M7ZY35</accession>
<proteinExistence type="predicted"/>
<keyword evidence="4" id="KW-1185">Reference proteome</keyword>
<evidence type="ECO:0000256" key="2">
    <source>
        <dbReference type="SAM" id="SignalP"/>
    </source>
</evidence>